<feature type="compositionally biased region" description="Low complexity" evidence="1">
    <location>
        <begin position="61"/>
        <end position="73"/>
    </location>
</feature>
<dbReference type="InterPro" id="IPR043136">
    <property type="entry name" value="B30.2/SPRY_sf"/>
</dbReference>
<organism evidence="4 5">
    <name type="scientific">Seminavis robusta</name>
    <dbReference type="NCBI Taxonomy" id="568900"/>
    <lineage>
        <taxon>Eukaryota</taxon>
        <taxon>Sar</taxon>
        <taxon>Stramenopiles</taxon>
        <taxon>Ochrophyta</taxon>
        <taxon>Bacillariophyta</taxon>
        <taxon>Bacillariophyceae</taxon>
        <taxon>Bacillariophycidae</taxon>
        <taxon>Naviculales</taxon>
        <taxon>Naviculaceae</taxon>
        <taxon>Seminavis</taxon>
    </lineage>
</organism>
<name>A0A9N8F193_9STRA</name>
<feature type="region of interest" description="Disordered" evidence="1">
    <location>
        <begin position="60"/>
        <end position="86"/>
    </location>
</feature>
<dbReference type="InterPro" id="IPR036047">
    <property type="entry name" value="F-box-like_dom_sf"/>
</dbReference>
<evidence type="ECO:0000256" key="2">
    <source>
        <dbReference type="SAM" id="Phobius"/>
    </source>
</evidence>
<comment type="caution">
    <text evidence="4">The sequence shown here is derived from an EMBL/GenBank/DDBJ whole genome shotgun (WGS) entry which is preliminary data.</text>
</comment>
<evidence type="ECO:0000313" key="5">
    <source>
        <dbReference type="Proteomes" id="UP001153069"/>
    </source>
</evidence>
<accession>A0A9N8F193</accession>
<dbReference type="Gene3D" id="2.60.120.920">
    <property type="match status" value="1"/>
</dbReference>
<dbReference type="OrthoDB" id="25503at2759"/>
<protein>
    <submittedName>
        <fullName evidence="4">SPRY</fullName>
    </submittedName>
</protein>
<sequence>MKEGTTGIVALLISISLAHHFLHSSVVSEVLFPPLAFILSSFLLVLLGVQYFMGNCQKPQSPTSISSSTGSSSEEAQKDKTQKMPSGDSVFSKFLILERDDISVEIFQWLDSRDLVACSQVSKGFRHVLRTSSNHAPGNFLWYCLYCTKYRAKFVTPPSFEALLQGTTCSNTELPLDAFSWKELVLQRQRSANYFTPGHPCIRALPTELQIAAGTQPGMLDIVNTTRPPTQYTVLFGSMSAVVFQRHVRDMALPLSNRRSIAYIELYVRGGGSCGLVSSGRQPRTFGRQALNAHIGWAPGSIGYHGDAGYIFCCSEEDGRQFGTISMTGESSEASARTCPGFAKGTYCYFAVCLHDQEEFCSVNFGTQRFVFDIEKYSQLPLPTETTLQL</sequence>
<feature type="domain" description="F-box" evidence="3">
    <location>
        <begin position="100"/>
        <end position="133"/>
    </location>
</feature>
<keyword evidence="2" id="KW-1133">Transmembrane helix</keyword>
<dbReference type="Gene3D" id="1.20.1280.50">
    <property type="match status" value="1"/>
</dbReference>
<proteinExistence type="predicted"/>
<keyword evidence="2" id="KW-0812">Transmembrane</keyword>
<dbReference type="SUPFAM" id="SSF81383">
    <property type="entry name" value="F-box domain"/>
    <property type="match status" value="1"/>
</dbReference>
<feature type="transmembrane region" description="Helical" evidence="2">
    <location>
        <begin position="34"/>
        <end position="53"/>
    </location>
</feature>
<evidence type="ECO:0000256" key="1">
    <source>
        <dbReference type="SAM" id="MobiDB-lite"/>
    </source>
</evidence>
<dbReference type="InterPro" id="IPR001810">
    <property type="entry name" value="F-box_dom"/>
</dbReference>
<evidence type="ECO:0000313" key="4">
    <source>
        <dbReference type="EMBL" id="CAB9530807.1"/>
    </source>
</evidence>
<keyword evidence="5" id="KW-1185">Reference proteome</keyword>
<dbReference type="Pfam" id="PF00646">
    <property type="entry name" value="F-box"/>
    <property type="match status" value="1"/>
</dbReference>
<gene>
    <name evidence="4" type="ORF">SEMRO_3058_G342880.1</name>
</gene>
<dbReference type="Proteomes" id="UP001153069">
    <property type="component" value="Unassembled WGS sequence"/>
</dbReference>
<reference evidence="4" key="1">
    <citation type="submission" date="2020-06" db="EMBL/GenBank/DDBJ databases">
        <authorList>
            <consortium name="Plant Systems Biology data submission"/>
        </authorList>
    </citation>
    <scope>NUCLEOTIDE SEQUENCE</scope>
    <source>
        <strain evidence="4">D6</strain>
    </source>
</reference>
<keyword evidence="2" id="KW-0472">Membrane</keyword>
<dbReference type="AlphaFoldDB" id="A0A9N8F193"/>
<dbReference type="CDD" id="cd09917">
    <property type="entry name" value="F-box_SF"/>
    <property type="match status" value="1"/>
</dbReference>
<evidence type="ECO:0000259" key="3">
    <source>
        <dbReference type="Pfam" id="PF00646"/>
    </source>
</evidence>
<dbReference type="EMBL" id="CAICTM010003056">
    <property type="protein sequence ID" value="CAB9530807.1"/>
    <property type="molecule type" value="Genomic_DNA"/>
</dbReference>